<dbReference type="EMBL" id="MCFE01000042">
    <property type="protein sequence ID" value="ORY03798.1"/>
    <property type="molecule type" value="Genomic_DNA"/>
</dbReference>
<dbReference type="SMART" id="SM00490">
    <property type="entry name" value="HELICc"/>
    <property type="match status" value="1"/>
</dbReference>
<keyword evidence="6 9" id="KW-0067">ATP-binding</keyword>
<evidence type="ECO:0000256" key="9">
    <source>
        <dbReference type="RuleBase" id="RU000492"/>
    </source>
</evidence>
<feature type="domain" description="Helicase C-terminal" evidence="12">
    <location>
        <begin position="295"/>
        <end position="442"/>
    </location>
</feature>
<evidence type="ECO:0000259" key="11">
    <source>
        <dbReference type="PROSITE" id="PS51192"/>
    </source>
</evidence>
<dbReference type="Gene3D" id="3.40.50.300">
    <property type="entry name" value="P-loop containing nucleotide triphosphate hydrolases"/>
    <property type="match status" value="2"/>
</dbReference>
<sequence>MSDAGQGLRKPEWNLEELPKFEKNFYVEHPQVSARSDEEIEEFRKKNEMKVFGNGIPKPVTSFEEANFPTYVLNEIQKLGFPSPTGIQAQGWPMALSGRDVVGIAATGSGKTLAYCLPAIVHINAQPFLQPGDGPIVLILAPTRELAVQIQQECQKFGSSSRIKNTCVYGGVPRGPQIRDLCRGVEICIATPGRLIDMLEAKKTNLKRVTYLVLDEADRMLDMGFEPQIRKIVDQIRPDRQTLMWSATWPKEVQRLAMDYLNNYIQVNIGSLSLSASHNVSQVVEICTEPEKRGLVLRHLEKIMDGHDNKTLIFTATKRTADDITRFLRQDGWPALAIHGDKAQAERDWVLNEFRSGKSPVMVATDVASRGIDVKDVKFVINYDFPTNIEDYVHRIGRTGRGGATGSSITFFTLENARQAKDLVGILQEAKQEIDPKLLEMARFGGGSKGNNNRRYGGGGRGGRGGGRGGYGGGYGGGNRRW</sequence>
<feature type="compositionally biased region" description="Gly residues" evidence="10">
    <location>
        <begin position="456"/>
        <end position="482"/>
    </location>
</feature>
<dbReference type="FunCoup" id="A0A1Y1Z0J0">
    <property type="interactions" value="1166"/>
</dbReference>
<evidence type="ECO:0000256" key="1">
    <source>
        <dbReference type="ARBA" id="ARBA00004123"/>
    </source>
</evidence>
<dbReference type="SMART" id="SM00487">
    <property type="entry name" value="DEXDc"/>
    <property type="match status" value="1"/>
</dbReference>
<evidence type="ECO:0000256" key="8">
    <source>
        <dbReference type="PROSITE-ProRule" id="PRU00552"/>
    </source>
</evidence>
<keyword evidence="3 9" id="KW-0547">Nucleotide-binding</keyword>
<dbReference type="PROSITE" id="PS00039">
    <property type="entry name" value="DEAD_ATP_HELICASE"/>
    <property type="match status" value="1"/>
</dbReference>
<organism evidence="14 15">
    <name type="scientific">Basidiobolus meristosporus CBS 931.73</name>
    <dbReference type="NCBI Taxonomy" id="1314790"/>
    <lineage>
        <taxon>Eukaryota</taxon>
        <taxon>Fungi</taxon>
        <taxon>Fungi incertae sedis</taxon>
        <taxon>Zoopagomycota</taxon>
        <taxon>Entomophthoromycotina</taxon>
        <taxon>Basidiobolomycetes</taxon>
        <taxon>Basidiobolales</taxon>
        <taxon>Basidiobolaceae</taxon>
        <taxon>Basidiobolus</taxon>
    </lineage>
</organism>
<evidence type="ECO:0000256" key="4">
    <source>
        <dbReference type="ARBA" id="ARBA00022801"/>
    </source>
</evidence>
<feature type="region of interest" description="Disordered" evidence="10">
    <location>
        <begin position="445"/>
        <end position="482"/>
    </location>
</feature>
<reference evidence="14 15" key="1">
    <citation type="submission" date="2016-07" db="EMBL/GenBank/DDBJ databases">
        <title>Pervasive Adenine N6-methylation of Active Genes in Fungi.</title>
        <authorList>
            <consortium name="DOE Joint Genome Institute"/>
            <person name="Mondo S.J."/>
            <person name="Dannebaum R.O."/>
            <person name="Kuo R.C."/>
            <person name="Labutti K."/>
            <person name="Haridas S."/>
            <person name="Kuo A."/>
            <person name="Salamov A."/>
            <person name="Ahrendt S.R."/>
            <person name="Lipzen A."/>
            <person name="Sullivan W."/>
            <person name="Andreopoulos W.B."/>
            <person name="Clum A."/>
            <person name="Lindquist E."/>
            <person name="Daum C."/>
            <person name="Ramamoorthy G.K."/>
            <person name="Gryganskyi A."/>
            <person name="Culley D."/>
            <person name="Magnuson J.K."/>
            <person name="James T.Y."/>
            <person name="O'Malley M.A."/>
            <person name="Stajich J.E."/>
            <person name="Spatafora J.W."/>
            <person name="Visel A."/>
            <person name="Grigoriev I.V."/>
        </authorList>
    </citation>
    <scope>NUCLEOTIDE SEQUENCE [LARGE SCALE GENOMIC DNA]</scope>
    <source>
        <strain evidence="14 15">CBS 931.73</strain>
    </source>
</reference>
<dbReference type="InterPro" id="IPR000629">
    <property type="entry name" value="RNA-helicase_DEAD-box_CS"/>
</dbReference>
<dbReference type="GO" id="GO:0003724">
    <property type="term" value="F:RNA helicase activity"/>
    <property type="evidence" value="ECO:0007669"/>
    <property type="project" value="UniProtKB-EC"/>
</dbReference>
<keyword evidence="7" id="KW-0539">Nucleus</keyword>
<dbReference type="InParanoid" id="A0A1Y1Z0J0"/>
<comment type="caution">
    <text evidence="14">The sequence shown here is derived from an EMBL/GenBank/DDBJ whole genome shotgun (WGS) entry which is preliminary data.</text>
</comment>
<dbReference type="PANTHER" id="PTHR47958">
    <property type="entry name" value="ATP-DEPENDENT RNA HELICASE DBP3"/>
    <property type="match status" value="1"/>
</dbReference>
<keyword evidence="15" id="KW-1185">Reference proteome</keyword>
<dbReference type="OrthoDB" id="196131at2759"/>
<feature type="short sequence motif" description="Q motif" evidence="8">
    <location>
        <begin position="61"/>
        <end position="89"/>
    </location>
</feature>
<dbReference type="PROSITE" id="PS51192">
    <property type="entry name" value="HELICASE_ATP_BIND_1"/>
    <property type="match status" value="1"/>
</dbReference>
<dbReference type="InterPro" id="IPR014001">
    <property type="entry name" value="Helicase_ATP-bd"/>
</dbReference>
<dbReference type="Proteomes" id="UP000193498">
    <property type="component" value="Unassembled WGS sequence"/>
</dbReference>
<evidence type="ECO:0000256" key="6">
    <source>
        <dbReference type="ARBA" id="ARBA00022840"/>
    </source>
</evidence>
<evidence type="ECO:0000256" key="10">
    <source>
        <dbReference type="SAM" id="MobiDB-lite"/>
    </source>
</evidence>
<comment type="similarity">
    <text evidence="9">Belongs to the DEAD box helicase family.</text>
</comment>
<dbReference type="EC" id="3.6.4.13" evidence="2"/>
<evidence type="ECO:0000313" key="14">
    <source>
        <dbReference type="EMBL" id="ORY03798.1"/>
    </source>
</evidence>
<evidence type="ECO:0000313" key="15">
    <source>
        <dbReference type="Proteomes" id="UP000193498"/>
    </source>
</evidence>
<dbReference type="FunFam" id="3.40.50.300:FF:000008">
    <property type="entry name" value="ATP-dependent RNA helicase RhlB"/>
    <property type="match status" value="1"/>
</dbReference>
<proteinExistence type="inferred from homology"/>
<evidence type="ECO:0000259" key="12">
    <source>
        <dbReference type="PROSITE" id="PS51194"/>
    </source>
</evidence>
<dbReference type="InterPro" id="IPR027417">
    <property type="entry name" value="P-loop_NTPase"/>
</dbReference>
<dbReference type="Pfam" id="PF00270">
    <property type="entry name" value="DEAD"/>
    <property type="match status" value="1"/>
</dbReference>
<dbReference type="InterPro" id="IPR011545">
    <property type="entry name" value="DEAD/DEAH_box_helicase_dom"/>
</dbReference>
<dbReference type="CDD" id="cd17966">
    <property type="entry name" value="DEADc_DDX5_DDX17"/>
    <property type="match status" value="1"/>
</dbReference>
<accession>A0A1Y1Z0J0</accession>
<keyword evidence="5 9" id="KW-0347">Helicase</keyword>
<dbReference type="PROSITE" id="PS51194">
    <property type="entry name" value="HELICASE_CTER"/>
    <property type="match status" value="1"/>
</dbReference>
<dbReference type="CDD" id="cd18787">
    <property type="entry name" value="SF2_C_DEAD"/>
    <property type="match status" value="1"/>
</dbReference>
<dbReference type="Pfam" id="PF00271">
    <property type="entry name" value="Helicase_C"/>
    <property type="match status" value="1"/>
</dbReference>
<feature type="domain" description="Helicase ATP-binding" evidence="11">
    <location>
        <begin position="92"/>
        <end position="267"/>
    </location>
</feature>
<evidence type="ECO:0000256" key="5">
    <source>
        <dbReference type="ARBA" id="ARBA00022806"/>
    </source>
</evidence>
<evidence type="ECO:0000256" key="3">
    <source>
        <dbReference type="ARBA" id="ARBA00022741"/>
    </source>
</evidence>
<protein>
    <recommendedName>
        <fullName evidence="2">RNA helicase</fullName>
        <ecNumber evidence="2">3.6.4.13</ecNumber>
    </recommendedName>
</protein>
<name>A0A1Y1Z0J0_9FUNG</name>
<dbReference type="GO" id="GO:0005634">
    <property type="term" value="C:nucleus"/>
    <property type="evidence" value="ECO:0007669"/>
    <property type="project" value="UniProtKB-SubCell"/>
</dbReference>
<evidence type="ECO:0000256" key="7">
    <source>
        <dbReference type="ARBA" id="ARBA00023242"/>
    </source>
</evidence>
<evidence type="ECO:0000259" key="13">
    <source>
        <dbReference type="PROSITE" id="PS51195"/>
    </source>
</evidence>
<dbReference type="GO" id="GO:0003676">
    <property type="term" value="F:nucleic acid binding"/>
    <property type="evidence" value="ECO:0007669"/>
    <property type="project" value="InterPro"/>
</dbReference>
<dbReference type="STRING" id="1314790.A0A1Y1Z0J0"/>
<dbReference type="GO" id="GO:0005524">
    <property type="term" value="F:ATP binding"/>
    <property type="evidence" value="ECO:0007669"/>
    <property type="project" value="UniProtKB-KW"/>
</dbReference>
<dbReference type="GO" id="GO:0016787">
    <property type="term" value="F:hydrolase activity"/>
    <property type="evidence" value="ECO:0007669"/>
    <property type="project" value="UniProtKB-KW"/>
</dbReference>
<keyword evidence="4 9" id="KW-0378">Hydrolase</keyword>
<comment type="subcellular location">
    <subcellularLocation>
        <location evidence="1">Nucleus</location>
    </subcellularLocation>
</comment>
<gene>
    <name evidence="14" type="ORF">K493DRAFT_276301</name>
</gene>
<feature type="domain" description="DEAD-box RNA helicase Q" evidence="13">
    <location>
        <begin position="61"/>
        <end position="89"/>
    </location>
</feature>
<evidence type="ECO:0000256" key="2">
    <source>
        <dbReference type="ARBA" id="ARBA00012552"/>
    </source>
</evidence>
<dbReference type="InterPro" id="IPR001650">
    <property type="entry name" value="Helicase_C-like"/>
</dbReference>
<dbReference type="PROSITE" id="PS51195">
    <property type="entry name" value="Q_MOTIF"/>
    <property type="match status" value="1"/>
</dbReference>
<dbReference type="InterPro" id="IPR014014">
    <property type="entry name" value="RNA_helicase_DEAD_Q_motif"/>
</dbReference>
<dbReference type="AlphaFoldDB" id="A0A1Y1Z0J0"/>
<dbReference type="FunFam" id="3.40.50.300:FF:000079">
    <property type="entry name" value="probable ATP-dependent RNA helicase DDX17"/>
    <property type="match status" value="1"/>
</dbReference>
<dbReference type="SUPFAM" id="SSF52540">
    <property type="entry name" value="P-loop containing nucleoside triphosphate hydrolases"/>
    <property type="match status" value="1"/>
</dbReference>